<reference evidence="3 4" key="1">
    <citation type="submission" date="2016-10" db="EMBL/GenBank/DDBJ databases">
        <title>Comparative genome analysis of multiple Pseudomonas spp. focuses on biocontrol and plant growth promoting traits.</title>
        <authorList>
            <person name="Tao X.-Y."/>
            <person name="Taylor C.G."/>
        </authorList>
    </citation>
    <scope>NUCLEOTIDE SEQUENCE [LARGE SCALE GENOMIC DNA]</scope>
    <source>
        <strain evidence="3 4">15D11</strain>
    </source>
</reference>
<dbReference type="InterPro" id="IPR005804">
    <property type="entry name" value="FA_desaturase_dom"/>
</dbReference>
<accession>A0A423DG11</accession>
<dbReference type="GO" id="GO:0008610">
    <property type="term" value="P:lipid biosynthetic process"/>
    <property type="evidence" value="ECO:0007669"/>
    <property type="project" value="UniProtKB-ARBA"/>
</dbReference>
<evidence type="ECO:0000313" key="4">
    <source>
        <dbReference type="Proteomes" id="UP000285286"/>
    </source>
</evidence>
<evidence type="ECO:0000313" key="3">
    <source>
        <dbReference type="EMBL" id="ROL70527.1"/>
    </source>
</evidence>
<proteinExistence type="predicted"/>
<dbReference type="PANTHER" id="PTHR19353:SF19">
    <property type="entry name" value="DELTA(5) FATTY ACID DESATURASE C-RELATED"/>
    <property type="match status" value="1"/>
</dbReference>
<dbReference type="Pfam" id="PF00487">
    <property type="entry name" value="FA_desaturase"/>
    <property type="match status" value="1"/>
</dbReference>
<protein>
    <recommendedName>
        <fullName evidence="2">Fatty acid desaturase domain-containing protein</fullName>
    </recommendedName>
</protein>
<dbReference type="GO" id="GO:0016020">
    <property type="term" value="C:membrane"/>
    <property type="evidence" value="ECO:0007669"/>
    <property type="project" value="TreeGrafter"/>
</dbReference>
<keyword evidence="1" id="KW-0472">Membrane</keyword>
<gene>
    <name evidence="3" type="ORF">BHU25_15780</name>
</gene>
<sequence length="301" mass="34752">MNPVPQHGARVDCEDEFRRLMTRPRFAWPTIILFVVIMLAFILSTALAVSDRLAMGWAFVINTLCSYLAYTVLHEASHGLICANRFANDVIGRLGFLLVTLTPFLRTYRFLHMAHHHHTNDPRLDPDYSCGGGRAWTLPLRWLMMDSAYITTYFRNGSYQSRPTAEKVEFWLAWLFAVAVVVTVCLMGWIVPFLVLYLLPTRVAQFFLAITFDYLPHFPHATKAHDNKYQATNNRVGMDWLFFPLFVGQNYHLSHHLYPGAPFYRYKKVWLSRKTRHEAQAPALVPGHRLAPIKQPLSLAE</sequence>
<comment type="caution">
    <text evidence="3">The sequence shown here is derived from an EMBL/GenBank/DDBJ whole genome shotgun (WGS) entry which is preliminary data.</text>
</comment>
<dbReference type="InterPro" id="IPR012171">
    <property type="entry name" value="Fatty_acid_desaturase"/>
</dbReference>
<organism evidence="3 4">
    <name type="scientific">Pseudomonas vranovensis</name>
    <dbReference type="NCBI Taxonomy" id="321661"/>
    <lineage>
        <taxon>Bacteria</taxon>
        <taxon>Pseudomonadati</taxon>
        <taxon>Pseudomonadota</taxon>
        <taxon>Gammaproteobacteria</taxon>
        <taxon>Pseudomonadales</taxon>
        <taxon>Pseudomonadaceae</taxon>
        <taxon>Pseudomonas</taxon>
    </lineage>
</organism>
<dbReference type="Proteomes" id="UP000285286">
    <property type="component" value="Unassembled WGS sequence"/>
</dbReference>
<keyword evidence="1" id="KW-1133">Transmembrane helix</keyword>
<feature type="transmembrane region" description="Helical" evidence="1">
    <location>
        <begin position="54"/>
        <end position="73"/>
    </location>
</feature>
<keyword evidence="4" id="KW-1185">Reference proteome</keyword>
<dbReference type="PANTHER" id="PTHR19353">
    <property type="entry name" value="FATTY ACID DESATURASE 2"/>
    <property type="match status" value="1"/>
</dbReference>
<feature type="transmembrane region" description="Helical" evidence="1">
    <location>
        <begin position="26"/>
        <end position="48"/>
    </location>
</feature>
<dbReference type="EMBL" id="MOAM01000024">
    <property type="protein sequence ID" value="ROL70527.1"/>
    <property type="molecule type" value="Genomic_DNA"/>
</dbReference>
<keyword evidence="1" id="KW-0812">Transmembrane</keyword>
<name>A0A423DG11_9PSED</name>
<evidence type="ECO:0000256" key="1">
    <source>
        <dbReference type="SAM" id="Phobius"/>
    </source>
</evidence>
<dbReference type="GO" id="GO:0016717">
    <property type="term" value="F:oxidoreductase activity, acting on paired donors, with oxidation of a pair of donors resulting in the reduction of molecular oxygen to two molecules of water"/>
    <property type="evidence" value="ECO:0007669"/>
    <property type="project" value="TreeGrafter"/>
</dbReference>
<dbReference type="RefSeq" id="WP_052676521.1">
    <property type="nucleotide sequence ID" value="NZ_MOAM01000024.1"/>
</dbReference>
<feature type="domain" description="Fatty acid desaturase" evidence="2">
    <location>
        <begin position="55"/>
        <end position="270"/>
    </location>
</feature>
<dbReference type="AlphaFoldDB" id="A0A423DG11"/>
<feature type="transmembrane region" description="Helical" evidence="1">
    <location>
        <begin position="171"/>
        <end position="199"/>
    </location>
</feature>
<evidence type="ECO:0000259" key="2">
    <source>
        <dbReference type="Pfam" id="PF00487"/>
    </source>
</evidence>